<dbReference type="Proteomes" id="UP000314294">
    <property type="component" value="Unassembled WGS sequence"/>
</dbReference>
<evidence type="ECO:0000256" key="1">
    <source>
        <dbReference type="SAM" id="MobiDB-lite"/>
    </source>
</evidence>
<proteinExistence type="predicted"/>
<keyword evidence="3" id="KW-1185">Reference proteome</keyword>
<reference evidence="2 3" key="1">
    <citation type="submission" date="2019-03" db="EMBL/GenBank/DDBJ databases">
        <title>First draft genome of Liparis tanakae, snailfish: a comprehensive survey of snailfish specific genes.</title>
        <authorList>
            <person name="Kim W."/>
            <person name="Song I."/>
            <person name="Jeong J.-H."/>
            <person name="Kim D."/>
            <person name="Kim S."/>
            <person name="Ryu S."/>
            <person name="Song J.Y."/>
            <person name="Lee S.K."/>
        </authorList>
    </citation>
    <scope>NUCLEOTIDE SEQUENCE [LARGE SCALE GENOMIC DNA]</scope>
    <source>
        <tissue evidence="2">Muscle</tissue>
    </source>
</reference>
<name>A0A4Z2E041_9TELE</name>
<dbReference type="EMBL" id="SRLO01024071">
    <property type="protein sequence ID" value="TNN22135.1"/>
    <property type="molecule type" value="Genomic_DNA"/>
</dbReference>
<organism evidence="2 3">
    <name type="scientific">Liparis tanakae</name>
    <name type="common">Tanaka's snailfish</name>
    <dbReference type="NCBI Taxonomy" id="230148"/>
    <lineage>
        <taxon>Eukaryota</taxon>
        <taxon>Metazoa</taxon>
        <taxon>Chordata</taxon>
        <taxon>Craniata</taxon>
        <taxon>Vertebrata</taxon>
        <taxon>Euteleostomi</taxon>
        <taxon>Actinopterygii</taxon>
        <taxon>Neopterygii</taxon>
        <taxon>Teleostei</taxon>
        <taxon>Neoteleostei</taxon>
        <taxon>Acanthomorphata</taxon>
        <taxon>Eupercaria</taxon>
        <taxon>Perciformes</taxon>
        <taxon>Cottioidei</taxon>
        <taxon>Cottales</taxon>
        <taxon>Liparidae</taxon>
        <taxon>Liparis</taxon>
    </lineage>
</organism>
<protein>
    <submittedName>
        <fullName evidence="2">Uncharacterized protein</fullName>
    </submittedName>
</protein>
<gene>
    <name evidence="2" type="ORF">EYF80_067752</name>
</gene>
<feature type="region of interest" description="Disordered" evidence="1">
    <location>
        <begin position="1"/>
        <end position="25"/>
    </location>
</feature>
<comment type="caution">
    <text evidence="2">The sequence shown here is derived from an EMBL/GenBank/DDBJ whole genome shotgun (WGS) entry which is preliminary data.</text>
</comment>
<accession>A0A4Z2E041</accession>
<evidence type="ECO:0000313" key="2">
    <source>
        <dbReference type="EMBL" id="TNN22135.1"/>
    </source>
</evidence>
<sequence length="77" mass="9352">MEMQKAERRRRERNRKPSYLDQRDGDRFLLKRNSSPVGGRGTFHWGTFHWGTFHWGTFHWGTFHWGTFHWGLFSAVD</sequence>
<dbReference type="AlphaFoldDB" id="A0A4Z2E041"/>
<feature type="compositionally biased region" description="Basic residues" evidence="1">
    <location>
        <begin position="7"/>
        <end position="16"/>
    </location>
</feature>
<evidence type="ECO:0000313" key="3">
    <source>
        <dbReference type="Proteomes" id="UP000314294"/>
    </source>
</evidence>